<feature type="region of interest" description="Disordered" evidence="11">
    <location>
        <begin position="350"/>
        <end position="422"/>
    </location>
</feature>
<dbReference type="InterPro" id="IPR058825">
    <property type="entry name" value="MDM34_N"/>
</dbReference>
<gene>
    <name evidence="10" type="primary">MDM34</name>
    <name evidence="13" type="ORF">AWJ20_2022</name>
</gene>
<evidence type="ECO:0000256" key="4">
    <source>
        <dbReference type="ARBA" id="ARBA00022692"/>
    </source>
</evidence>
<dbReference type="GO" id="GO:0007005">
    <property type="term" value="P:mitochondrion organization"/>
    <property type="evidence" value="ECO:0007669"/>
    <property type="project" value="InterPro"/>
</dbReference>
<evidence type="ECO:0000256" key="5">
    <source>
        <dbReference type="ARBA" id="ARBA00022787"/>
    </source>
</evidence>
<feature type="compositionally biased region" description="Polar residues" evidence="11">
    <location>
        <begin position="366"/>
        <end position="404"/>
    </location>
</feature>
<evidence type="ECO:0000256" key="3">
    <source>
        <dbReference type="ARBA" id="ARBA00022452"/>
    </source>
</evidence>
<keyword evidence="4 10" id="KW-0812">Transmembrane</keyword>
<evidence type="ECO:0000256" key="1">
    <source>
        <dbReference type="ARBA" id="ARBA00004370"/>
    </source>
</evidence>
<dbReference type="OrthoDB" id="17927at2759"/>
<dbReference type="PROSITE" id="PS51847">
    <property type="entry name" value="SMP"/>
    <property type="match status" value="1"/>
</dbReference>
<feature type="compositionally biased region" description="Low complexity" evidence="11">
    <location>
        <begin position="309"/>
        <end position="320"/>
    </location>
</feature>
<dbReference type="RefSeq" id="XP_018736911.1">
    <property type="nucleotide sequence ID" value="XM_018878949.1"/>
</dbReference>
<comment type="similarity">
    <text evidence="10">Belongs to the MDM34 family.</text>
</comment>
<dbReference type="Pfam" id="PF26545">
    <property type="entry name" value="Mdm34_N"/>
    <property type="match status" value="1"/>
</dbReference>
<keyword evidence="8 10" id="KW-0496">Mitochondrion</keyword>
<evidence type="ECO:0000313" key="13">
    <source>
        <dbReference type="EMBL" id="ANB14434.1"/>
    </source>
</evidence>
<dbReference type="GO" id="GO:0032865">
    <property type="term" value="C:ERMES complex"/>
    <property type="evidence" value="ECO:0007669"/>
    <property type="project" value="UniProtKB-UniRule"/>
</dbReference>
<dbReference type="HAMAP" id="MF_03105">
    <property type="entry name" value="Mdm34"/>
    <property type="match status" value="1"/>
</dbReference>
<keyword evidence="3 10" id="KW-1134">Transmembrane beta strand</keyword>
<comment type="subunit">
    <text evidence="10">Component of the ER-mitochondria encounter structure (ERMES) or MDM complex, composed of MMM1, MDM10, MDM12 and MDM34.</text>
</comment>
<evidence type="ECO:0000256" key="6">
    <source>
        <dbReference type="ARBA" id="ARBA00023055"/>
    </source>
</evidence>
<evidence type="ECO:0000256" key="8">
    <source>
        <dbReference type="ARBA" id="ARBA00023128"/>
    </source>
</evidence>
<protein>
    <recommendedName>
        <fullName evidence="10">Mitochondrial distribution and morphology protein 34</fullName>
    </recommendedName>
</protein>
<dbReference type="GO" id="GO:1990456">
    <property type="term" value="P:mitochondrion-endoplasmic reticulum membrane tethering"/>
    <property type="evidence" value="ECO:0007669"/>
    <property type="project" value="TreeGrafter"/>
</dbReference>
<dbReference type="GeneID" id="30033889"/>
<feature type="region of interest" description="Disordered" evidence="11">
    <location>
        <begin position="299"/>
        <end position="320"/>
    </location>
</feature>
<dbReference type="AlphaFoldDB" id="A0A167ETG5"/>
<sequence>MSFKFNWSFFNKDSLLDQTSEVFKVAMNKGIKPDIIIGDMAVDKFELGTVPPSLEILEIGDLAEDKFRGIFKLEYAGDASLSIKTQVQANPLALLNAQSCRLRGAFPKIVGAACPLELPLSIFISEFKLSAIVIIVFSMARGLTLVFQNDPLESVKVSSTFDSLPGIAEFLQQEVEARLRESLRDDIPEVLHKLSQEKLVSSNRSEGMKELMTHLQHTPHSHRYSNAFAFTNDSSPIPDLFHGSDETVNGLHDLDASHSTLSIRADSMIPDCVTRSTLASFEEDLKAKAAMEEDAQRLKYQARHKGSRRYSSTSSSTSLSELGAMSPIMDAYPRLYRDVRPKKRVIKLSKTNSTISEPSTISPSTQLESPNITASTSTHCTPASPQSPPSRSTPEMSPLHSNKGSPRERGRPKRRELSFASIRSPSPIDLDFRAVLEKQKQKENLSFTLNGASEKTLSKWAINNQHQIFAPPKYEELREDL</sequence>
<dbReference type="PANTHER" id="PTHR28185">
    <property type="entry name" value="MITOCHONDRIAL DISTRIBUTION AND MORPHOLOGY PROTEIN 34"/>
    <property type="match status" value="1"/>
</dbReference>
<proteinExistence type="inferred from homology"/>
<dbReference type="EMBL" id="CP014503">
    <property type="protein sequence ID" value="ANB14434.1"/>
    <property type="molecule type" value="Genomic_DNA"/>
</dbReference>
<evidence type="ECO:0000313" key="14">
    <source>
        <dbReference type="Proteomes" id="UP000189580"/>
    </source>
</evidence>
<dbReference type="Proteomes" id="UP000189580">
    <property type="component" value="Chromosome b"/>
</dbReference>
<dbReference type="GO" id="GO:0015914">
    <property type="term" value="P:phospholipid transport"/>
    <property type="evidence" value="ECO:0007669"/>
    <property type="project" value="TreeGrafter"/>
</dbReference>
<reference evidence="13 14" key="1">
    <citation type="submission" date="2016-02" db="EMBL/GenBank/DDBJ databases">
        <title>Complete genome sequence and transcriptome regulation of the pentose utilising yeast Sugiyamaella lignohabitans.</title>
        <authorList>
            <person name="Bellasio M."/>
            <person name="Peymann A."/>
            <person name="Valli M."/>
            <person name="Sipitzky M."/>
            <person name="Graf A."/>
            <person name="Sauer M."/>
            <person name="Marx H."/>
            <person name="Mattanovich D."/>
        </authorList>
    </citation>
    <scope>NUCLEOTIDE SEQUENCE [LARGE SCALE GENOMIC DNA]</scope>
    <source>
        <strain evidence="13 14">CBS 10342</strain>
    </source>
</reference>
<feature type="compositionally biased region" description="Low complexity" evidence="11">
    <location>
        <begin position="351"/>
        <end position="365"/>
    </location>
</feature>
<keyword evidence="5 10" id="KW-1000">Mitochondrion outer membrane</keyword>
<comment type="subcellular location">
    <subcellularLocation>
        <location evidence="1">Membrane</location>
    </subcellularLocation>
    <subcellularLocation>
        <location evidence="10">Mitochondrion outer membrane</location>
        <topology evidence="10">Multi-pass membrane protein</topology>
    </subcellularLocation>
    <text evidence="10">The ERMES/MDM complex localizes to a few discrete foci (around 10 per single cell), that represent mitochondria-endoplasmic reticulum junctions. These foci are often found next to mtDNA nucleoids.</text>
</comment>
<dbReference type="GO" id="GO:0008289">
    <property type="term" value="F:lipid binding"/>
    <property type="evidence" value="ECO:0007669"/>
    <property type="project" value="UniProtKB-KW"/>
</dbReference>
<keyword evidence="2" id="KW-0813">Transport</keyword>
<evidence type="ECO:0000256" key="9">
    <source>
        <dbReference type="ARBA" id="ARBA00023136"/>
    </source>
</evidence>
<dbReference type="InterPro" id="IPR031468">
    <property type="entry name" value="SMP_LBD"/>
</dbReference>
<keyword evidence="6" id="KW-0445">Lipid transport</keyword>
<dbReference type="KEGG" id="slb:AWJ20_2022"/>
<dbReference type="InterPro" id="IPR027536">
    <property type="entry name" value="MDM34"/>
</dbReference>
<comment type="function">
    <text evidence="10">Component of the ERMES/MDM complex, which serves as a molecular tether to connect the endoplasmic reticulum (ER) and mitochondria. Components of this complex are involved in the control of mitochondrial shape and protein biogenesis, and function in nonvesicular lipid trafficking between the ER and mitochondria. MDM34 is required for the interaction of the ER-resident membrane protein MMM1 and the outer mitochondrial membrane-resident beta-barrel protein MDM10.</text>
</comment>
<evidence type="ECO:0000256" key="7">
    <source>
        <dbReference type="ARBA" id="ARBA00023121"/>
    </source>
</evidence>
<accession>A0A167ETG5</accession>
<evidence type="ECO:0000256" key="11">
    <source>
        <dbReference type="SAM" id="MobiDB-lite"/>
    </source>
</evidence>
<organism evidence="13 14">
    <name type="scientific">Sugiyamaella lignohabitans</name>
    <dbReference type="NCBI Taxonomy" id="796027"/>
    <lineage>
        <taxon>Eukaryota</taxon>
        <taxon>Fungi</taxon>
        <taxon>Dikarya</taxon>
        <taxon>Ascomycota</taxon>
        <taxon>Saccharomycotina</taxon>
        <taxon>Dipodascomycetes</taxon>
        <taxon>Dipodascales</taxon>
        <taxon>Trichomonascaceae</taxon>
        <taxon>Sugiyamaella</taxon>
    </lineage>
</organism>
<evidence type="ECO:0000256" key="10">
    <source>
        <dbReference type="HAMAP-Rule" id="MF_03105"/>
    </source>
</evidence>
<evidence type="ECO:0000256" key="2">
    <source>
        <dbReference type="ARBA" id="ARBA00022448"/>
    </source>
</evidence>
<evidence type="ECO:0000259" key="12">
    <source>
        <dbReference type="PROSITE" id="PS51847"/>
    </source>
</evidence>
<dbReference type="PANTHER" id="PTHR28185:SF1">
    <property type="entry name" value="MITOCHONDRIAL DISTRIBUTION AND MORPHOLOGY PROTEIN 34"/>
    <property type="match status" value="1"/>
</dbReference>
<feature type="domain" description="SMP-LTD" evidence="12">
    <location>
        <begin position="1"/>
        <end position="196"/>
    </location>
</feature>
<keyword evidence="9 10" id="KW-0472">Membrane</keyword>
<dbReference type="CDD" id="cd21673">
    <property type="entry name" value="SMP_Mdm34"/>
    <property type="match status" value="1"/>
</dbReference>
<comment type="domain">
    <text evidence="10">Lacks alpha-helical transmembrane segments, suggesting that it resides in the membrane via beta-sheet conformations similar to those predicted for other outer membrane proteins and porin.</text>
</comment>
<name>A0A167ETG5_9ASCO</name>
<keyword evidence="7" id="KW-0446">Lipid-binding</keyword>
<keyword evidence="14" id="KW-1185">Reference proteome</keyword>